<keyword evidence="1" id="KW-0472">Membrane</keyword>
<dbReference type="EMBL" id="BLAL01000338">
    <property type="protein sequence ID" value="GET04113.1"/>
    <property type="molecule type" value="Genomic_DNA"/>
</dbReference>
<evidence type="ECO:0000313" key="3">
    <source>
        <dbReference type="Proteomes" id="UP000615446"/>
    </source>
</evidence>
<evidence type="ECO:0000313" key="2">
    <source>
        <dbReference type="EMBL" id="GET04113.1"/>
    </source>
</evidence>
<gene>
    <name evidence="2" type="ORF">RCL2_003041200</name>
</gene>
<protein>
    <submittedName>
        <fullName evidence="2">Uncharacterized protein</fullName>
    </submittedName>
</protein>
<organism evidence="2 3">
    <name type="scientific">Rhizophagus clarus</name>
    <dbReference type="NCBI Taxonomy" id="94130"/>
    <lineage>
        <taxon>Eukaryota</taxon>
        <taxon>Fungi</taxon>
        <taxon>Fungi incertae sedis</taxon>
        <taxon>Mucoromycota</taxon>
        <taxon>Glomeromycotina</taxon>
        <taxon>Glomeromycetes</taxon>
        <taxon>Glomerales</taxon>
        <taxon>Glomeraceae</taxon>
        <taxon>Rhizophagus</taxon>
    </lineage>
</organism>
<keyword evidence="1" id="KW-0812">Transmembrane</keyword>
<keyword evidence="1" id="KW-1133">Transmembrane helix</keyword>
<sequence length="85" mass="10058">MENTIPNPHLPSPNFLFGQRVTQNPFMIPLLEWTLFVRCRVYKKEENYYTIIMFSNLLIGFEIFYFDDVLVTGICKAKIDVTFSK</sequence>
<dbReference type="AlphaFoldDB" id="A0A8H3MB38"/>
<reference evidence="2" key="1">
    <citation type="submission" date="2019-10" db="EMBL/GenBank/DDBJ databases">
        <title>Conservation and host-specific expression of non-tandemly repeated heterogenous ribosome RNA gene in arbuscular mycorrhizal fungi.</title>
        <authorList>
            <person name="Maeda T."/>
            <person name="Kobayashi Y."/>
            <person name="Nakagawa T."/>
            <person name="Ezawa T."/>
            <person name="Yamaguchi K."/>
            <person name="Bino T."/>
            <person name="Nishimoto Y."/>
            <person name="Shigenobu S."/>
            <person name="Kawaguchi M."/>
        </authorList>
    </citation>
    <scope>NUCLEOTIDE SEQUENCE</scope>
    <source>
        <strain evidence="2">HR1</strain>
    </source>
</reference>
<dbReference type="Proteomes" id="UP000615446">
    <property type="component" value="Unassembled WGS sequence"/>
</dbReference>
<comment type="caution">
    <text evidence="2">The sequence shown here is derived from an EMBL/GenBank/DDBJ whole genome shotgun (WGS) entry which is preliminary data.</text>
</comment>
<feature type="transmembrane region" description="Helical" evidence="1">
    <location>
        <begin position="48"/>
        <end position="66"/>
    </location>
</feature>
<evidence type="ECO:0000256" key="1">
    <source>
        <dbReference type="SAM" id="Phobius"/>
    </source>
</evidence>
<accession>A0A8H3MB38</accession>
<name>A0A8H3MB38_9GLOM</name>
<proteinExistence type="predicted"/>